<dbReference type="PATRIC" id="fig|1122148.6.peg.683"/>
<protein>
    <submittedName>
        <fullName evidence="1">Uncharacterized protein</fullName>
    </submittedName>
</protein>
<dbReference type="OrthoDB" id="2240353at2"/>
<keyword evidence="2" id="KW-1185">Reference proteome</keyword>
<proteinExistence type="predicted"/>
<accession>A0A0R2JV72</accession>
<name>A0A0R2JV72_9LACO</name>
<reference evidence="1 2" key="1">
    <citation type="journal article" date="2015" name="Genome Announc.">
        <title>Expanding the biotechnology potential of lactobacilli through comparative genomics of 213 strains and associated genera.</title>
        <authorList>
            <person name="Sun Z."/>
            <person name="Harris H.M."/>
            <person name="McCann A."/>
            <person name="Guo C."/>
            <person name="Argimon S."/>
            <person name="Zhang W."/>
            <person name="Yang X."/>
            <person name="Jeffery I.B."/>
            <person name="Cooney J.C."/>
            <person name="Kagawa T.F."/>
            <person name="Liu W."/>
            <person name="Song Y."/>
            <person name="Salvetti E."/>
            <person name="Wrobel A."/>
            <person name="Rasinkangas P."/>
            <person name="Parkhill J."/>
            <person name="Rea M.C."/>
            <person name="O'Sullivan O."/>
            <person name="Ritari J."/>
            <person name="Douillard F.P."/>
            <person name="Paul Ross R."/>
            <person name="Yang R."/>
            <person name="Briner A.E."/>
            <person name="Felis G.E."/>
            <person name="de Vos W.M."/>
            <person name="Barrangou R."/>
            <person name="Klaenhammer T.R."/>
            <person name="Caufield P.W."/>
            <person name="Cui Y."/>
            <person name="Zhang H."/>
            <person name="O'Toole P.W."/>
        </authorList>
    </citation>
    <scope>NUCLEOTIDE SEQUENCE [LARGE SCALE GENOMIC DNA]</scope>
    <source>
        <strain evidence="1 2">DSM 20690</strain>
    </source>
</reference>
<dbReference type="RefSeq" id="WP_054646455.1">
    <property type="nucleotide sequence ID" value="NZ_FUXS01000001.1"/>
</dbReference>
<gene>
    <name evidence="1" type="ORF">IV52_GL000661</name>
</gene>
<dbReference type="Proteomes" id="UP000051565">
    <property type="component" value="Unassembled WGS sequence"/>
</dbReference>
<organism evidence="1 2">
    <name type="scientific">Fructilactobacillus lindneri DSM 20690 = JCM 11027</name>
    <dbReference type="NCBI Taxonomy" id="1122148"/>
    <lineage>
        <taxon>Bacteria</taxon>
        <taxon>Bacillati</taxon>
        <taxon>Bacillota</taxon>
        <taxon>Bacilli</taxon>
        <taxon>Lactobacillales</taxon>
        <taxon>Lactobacillaceae</taxon>
        <taxon>Fructilactobacillus</taxon>
    </lineage>
</organism>
<evidence type="ECO:0000313" key="1">
    <source>
        <dbReference type="EMBL" id="KRN79253.1"/>
    </source>
</evidence>
<dbReference type="GeneID" id="61250564"/>
<dbReference type="EMBL" id="JQBT01000032">
    <property type="protein sequence ID" value="KRN79253.1"/>
    <property type="molecule type" value="Genomic_DNA"/>
</dbReference>
<sequence>MSENEIESIIAGRLDKIFEDYPTTPRIEMLKIAFKQSIVKDAEMKMTKDLSMNDAIEQAFTDFGNIRHQINAALFNDEEK</sequence>
<dbReference type="STRING" id="53444.AYR59_06810"/>
<comment type="caution">
    <text evidence="1">The sequence shown here is derived from an EMBL/GenBank/DDBJ whole genome shotgun (WGS) entry which is preliminary data.</text>
</comment>
<evidence type="ECO:0000313" key="2">
    <source>
        <dbReference type="Proteomes" id="UP000051565"/>
    </source>
</evidence>
<dbReference type="AlphaFoldDB" id="A0A0R2JV72"/>